<dbReference type="PANTHER" id="PTHR43031">
    <property type="entry name" value="FAD-DEPENDENT OXIDOREDUCTASE"/>
    <property type="match status" value="1"/>
</dbReference>
<gene>
    <name evidence="2" type="ORF">ENK37_07755</name>
</gene>
<dbReference type="InterPro" id="IPR036873">
    <property type="entry name" value="Rhodanese-like_dom_sf"/>
</dbReference>
<reference evidence="2" key="1">
    <citation type="journal article" date="2020" name="mSystems">
        <title>Genome- and Community-Level Interaction Insights into Carbon Utilization and Element Cycling Functions of Hydrothermarchaeota in Hydrothermal Sediment.</title>
        <authorList>
            <person name="Zhou Z."/>
            <person name="Liu Y."/>
            <person name="Xu W."/>
            <person name="Pan J."/>
            <person name="Luo Z.H."/>
            <person name="Li M."/>
        </authorList>
    </citation>
    <scope>NUCLEOTIDE SEQUENCE [LARGE SCALE GENOMIC DNA]</scope>
    <source>
        <strain evidence="2">HyVt-570</strain>
    </source>
</reference>
<dbReference type="Pfam" id="PF00581">
    <property type="entry name" value="Rhodanese"/>
    <property type="match status" value="1"/>
</dbReference>
<evidence type="ECO:0000259" key="1">
    <source>
        <dbReference type="PROSITE" id="PS50206"/>
    </source>
</evidence>
<protein>
    <submittedName>
        <fullName evidence="2">Rhodanese-like domain-containing protein</fullName>
    </submittedName>
</protein>
<dbReference type="Gene3D" id="3.40.250.10">
    <property type="entry name" value="Rhodanese-like domain"/>
    <property type="match status" value="1"/>
</dbReference>
<dbReference type="EMBL" id="DRPZ01000199">
    <property type="protein sequence ID" value="HGY09930.1"/>
    <property type="molecule type" value="Genomic_DNA"/>
</dbReference>
<dbReference type="InterPro" id="IPR001763">
    <property type="entry name" value="Rhodanese-like_dom"/>
</dbReference>
<evidence type="ECO:0000313" key="2">
    <source>
        <dbReference type="EMBL" id="HGY09930.1"/>
    </source>
</evidence>
<name>A0A7C4VH07_9DEIN</name>
<dbReference type="SUPFAM" id="SSF52821">
    <property type="entry name" value="Rhodanese/Cell cycle control phosphatase"/>
    <property type="match status" value="1"/>
</dbReference>
<sequence>MGLERYRALVREGALVVDVRATPLFDAAPTAGAVNVPWAKIQEGEHDLPGDRPLVLLCEVGQLSRVAALYLEADGLGPVYVLEGGLRALEGKGHERA</sequence>
<feature type="domain" description="Rhodanese" evidence="1">
    <location>
        <begin position="10"/>
        <end position="96"/>
    </location>
</feature>
<dbReference type="PROSITE" id="PS50206">
    <property type="entry name" value="RHODANESE_3"/>
    <property type="match status" value="1"/>
</dbReference>
<dbReference type="InterPro" id="IPR050229">
    <property type="entry name" value="GlpE_sulfurtransferase"/>
</dbReference>
<organism evidence="2">
    <name type="scientific">Oceanithermus profundus</name>
    <dbReference type="NCBI Taxonomy" id="187137"/>
    <lineage>
        <taxon>Bacteria</taxon>
        <taxon>Thermotogati</taxon>
        <taxon>Deinococcota</taxon>
        <taxon>Deinococci</taxon>
        <taxon>Thermales</taxon>
        <taxon>Thermaceae</taxon>
        <taxon>Oceanithermus</taxon>
    </lineage>
</organism>
<dbReference type="Proteomes" id="UP000885759">
    <property type="component" value="Unassembled WGS sequence"/>
</dbReference>
<comment type="caution">
    <text evidence="2">The sequence shown here is derived from an EMBL/GenBank/DDBJ whole genome shotgun (WGS) entry which is preliminary data.</text>
</comment>
<proteinExistence type="predicted"/>
<accession>A0A7C4VH07</accession>
<dbReference type="PANTHER" id="PTHR43031:SF7">
    <property type="entry name" value="NITRIC OXIDE REDUCTASE FLRD-NAD(+) REDUCTASE"/>
    <property type="match status" value="1"/>
</dbReference>
<dbReference type="CDD" id="cd00158">
    <property type="entry name" value="RHOD"/>
    <property type="match status" value="1"/>
</dbReference>
<dbReference type="AlphaFoldDB" id="A0A7C4VH07"/>
<dbReference type="SMART" id="SM00450">
    <property type="entry name" value="RHOD"/>
    <property type="match status" value="1"/>
</dbReference>